<protein>
    <submittedName>
        <fullName evidence="3">Putative outer membrane protein</fullName>
    </submittedName>
</protein>
<feature type="domain" description="Uncharacterized protein TP-0789" evidence="2">
    <location>
        <begin position="79"/>
        <end position="258"/>
    </location>
</feature>
<dbReference type="Proteomes" id="UP000001508">
    <property type="component" value="Chromosome"/>
</dbReference>
<dbReference type="EMBL" id="CP001940">
    <property type="protein sequence ID" value="ADH86899.1"/>
    <property type="molecule type" value="Genomic_DNA"/>
</dbReference>
<dbReference type="InterPro" id="IPR033399">
    <property type="entry name" value="TP_0789-like"/>
</dbReference>
<dbReference type="AlphaFoldDB" id="D6Z6D4"/>
<accession>D6Z6D4</accession>
<keyword evidence="1" id="KW-0732">Signal</keyword>
<dbReference type="Gene3D" id="2.50.20.10">
    <property type="entry name" value="Lipoprotein localisation LolA/LolB/LppX"/>
    <property type="match status" value="1"/>
</dbReference>
<organism evidence="3 4">
    <name type="scientific">Desulfurivibrio alkaliphilus (strain DSM 19089 / UNIQEM U267 / AHT2)</name>
    <dbReference type="NCBI Taxonomy" id="589865"/>
    <lineage>
        <taxon>Bacteria</taxon>
        <taxon>Pseudomonadati</taxon>
        <taxon>Thermodesulfobacteriota</taxon>
        <taxon>Desulfobulbia</taxon>
        <taxon>Desulfobulbales</taxon>
        <taxon>Desulfobulbaceae</taxon>
        <taxon>Desulfurivibrio</taxon>
    </lineage>
</organism>
<evidence type="ECO:0000313" key="4">
    <source>
        <dbReference type="Proteomes" id="UP000001508"/>
    </source>
</evidence>
<reference evidence="4" key="1">
    <citation type="submission" date="2010-02" db="EMBL/GenBank/DDBJ databases">
        <title>Complete sequence of Desulfurivibrio alkaliphilus AHT2.</title>
        <authorList>
            <consortium name="US DOE Joint Genome Institute"/>
            <person name="Pitluck S."/>
            <person name="Chertkov O."/>
            <person name="Detter J.C."/>
            <person name="Han C."/>
            <person name="Tapia R."/>
            <person name="Larimer F."/>
            <person name="Land M."/>
            <person name="Hauser L."/>
            <person name="Kyrpides N."/>
            <person name="Mikhailova N."/>
            <person name="Sorokin D.Y."/>
            <person name="Muyzer G."/>
            <person name="Woyke T."/>
        </authorList>
    </citation>
    <scope>NUCLEOTIDE SEQUENCE [LARGE SCALE GENOMIC DNA]</scope>
    <source>
        <strain evidence="4">DSM 19089 / UNIQEM U267 / AHT2</strain>
    </source>
</reference>
<sequence length="265" mass="30905">MTLRIFRLCSLALLLLLFGWAGPALAMPVEEIVERANLASYYAGSDGRSEVQMTITDAQGRERQRQFVILRLNLEEGGRQLYYVYFERPADVRRMVFMVHKYLDRDDDRWLFLPDLDLVRRIAAADKRSSFAGSHFLYEDVSGRAPTEDRHELAEETAEHYILDVTPLDPATVEFSRYRVWIDKESFLPIKAEYHDRSDNIYRVVEALEIEEIDGFPTVVKSRVRDLEGGGETVMAFANVRYDIGLDESLFTERFLRRPPREVRR</sequence>
<gene>
    <name evidence="3" type="ordered locus">DaAHT2_2234</name>
</gene>
<dbReference type="RefSeq" id="WP_013164413.1">
    <property type="nucleotide sequence ID" value="NC_014216.1"/>
</dbReference>
<proteinExistence type="predicted"/>
<dbReference type="eggNOG" id="COG2834">
    <property type="taxonomic scope" value="Bacteria"/>
</dbReference>
<feature type="signal peptide" evidence="1">
    <location>
        <begin position="1"/>
        <end position="26"/>
    </location>
</feature>
<evidence type="ECO:0000256" key="1">
    <source>
        <dbReference type="SAM" id="SignalP"/>
    </source>
</evidence>
<dbReference type="STRING" id="589865.DaAHT2_2234"/>
<dbReference type="KEGG" id="dak:DaAHT2_2234"/>
<dbReference type="Pfam" id="PF17131">
    <property type="entry name" value="LolA_like"/>
    <property type="match status" value="1"/>
</dbReference>
<feature type="chain" id="PRO_5003091353" evidence="1">
    <location>
        <begin position="27"/>
        <end position="265"/>
    </location>
</feature>
<evidence type="ECO:0000259" key="2">
    <source>
        <dbReference type="Pfam" id="PF17131"/>
    </source>
</evidence>
<dbReference type="OrthoDB" id="9803781at2"/>
<name>D6Z6D4_DESAT</name>
<evidence type="ECO:0000313" key="3">
    <source>
        <dbReference type="EMBL" id="ADH86899.1"/>
    </source>
</evidence>
<keyword evidence="4" id="KW-1185">Reference proteome</keyword>
<dbReference type="CDD" id="cd16329">
    <property type="entry name" value="LolA_like"/>
    <property type="match status" value="1"/>
</dbReference>
<dbReference type="InParanoid" id="D6Z6D4"/>
<dbReference type="HOGENOM" id="CLU_074356_0_0_7"/>